<dbReference type="GO" id="GO:0003725">
    <property type="term" value="F:double-stranded RNA binding"/>
    <property type="evidence" value="ECO:0007669"/>
    <property type="project" value="InterPro"/>
</dbReference>
<evidence type="ECO:0000313" key="2">
    <source>
        <dbReference type="EMBL" id="KAF4682434.1"/>
    </source>
</evidence>
<gene>
    <name evidence="2" type="ORF">FOZ60_010571</name>
</gene>
<proteinExistence type="predicted"/>
<sequence length="195" mass="22108">MASSSSSIEQLSEGQQCNPVVNSEKDSDAIITRDGNPSIVINVPSSKSSAMESQEAMDNYKNNPKRPVFDRQRSMQGSSAGAGSDFFGKYQKHRTIELERLRKMDEDWDKMQKDLEYHPKRKERTEKEIEKAEKRRDKRMEQTQNIEKIAVGRGGTGLIETQPKSKTRGFVFRQSQVIGVPRVSLSTLCATKGHR</sequence>
<evidence type="ECO:0000256" key="1">
    <source>
        <dbReference type="SAM" id="MobiDB-lite"/>
    </source>
</evidence>
<dbReference type="Pfam" id="PF06658">
    <property type="entry name" value="DUF1168"/>
    <property type="match status" value="1"/>
</dbReference>
<dbReference type="PANTHER" id="PTHR13507:SF0">
    <property type="entry name" value="PRKR-INTERACTING PROTEIN 1"/>
    <property type="match status" value="1"/>
</dbReference>
<accession>A0A7J6NF98</accession>
<name>A0A7J6NF98_PEROL</name>
<feature type="compositionally biased region" description="Polar residues" evidence="1">
    <location>
        <begin position="43"/>
        <end position="52"/>
    </location>
</feature>
<dbReference type="GO" id="GO:0019901">
    <property type="term" value="F:protein kinase binding"/>
    <property type="evidence" value="ECO:0007669"/>
    <property type="project" value="TreeGrafter"/>
</dbReference>
<organism evidence="2 3">
    <name type="scientific">Perkinsus olseni</name>
    <name type="common">Perkinsus atlanticus</name>
    <dbReference type="NCBI Taxonomy" id="32597"/>
    <lineage>
        <taxon>Eukaryota</taxon>
        <taxon>Sar</taxon>
        <taxon>Alveolata</taxon>
        <taxon>Perkinsozoa</taxon>
        <taxon>Perkinsea</taxon>
        <taxon>Perkinsida</taxon>
        <taxon>Perkinsidae</taxon>
        <taxon>Perkinsus</taxon>
    </lineage>
</organism>
<dbReference type="AlphaFoldDB" id="A0A7J6NF98"/>
<dbReference type="PANTHER" id="PTHR13507">
    <property type="entry name" value="PRKR-INTERACTING PROTEIN 1"/>
    <property type="match status" value="1"/>
</dbReference>
<feature type="compositionally biased region" description="Basic and acidic residues" evidence="1">
    <location>
        <begin position="119"/>
        <end position="141"/>
    </location>
</feature>
<protein>
    <submittedName>
        <fullName evidence="2">Uncharacterized protein</fullName>
    </submittedName>
</protein>
<dbReference type="OrthoDB" id="10067079at2759"/>
<feature type="region of interest" description="Disordered" evidence="1">
    <location>
        <begin position="1"/>
        <end position="86"/>
    </location>
</feature>
<evidence type="ECO:0000313" key="3">
    <source>
        <dbReference type="Proteomes" id="UP000541610"/>
    </source>
</evidence>
<feature type="region of interest" description="Disordered" evidence="1">
    <location>
        <begin position="119"/>
        <end position="145"/>
    </location>
</feature>
<dbReference type="EMBL" id="JABANP010000432">
    <property type="protein sequence ID" value="KAF4682434.1"/>
    <property type="molecule type" value="Genomic_DNA"/>
</dbReference>
<dbReference type="InterPro" id="IPR009548">
    <property type="entry name" value="Prkrip1"/>
</dbReference>
<feature type="compositionally biased region" description="Polar residues" evidence="1">
    <location>
        <begin position="8"/>
        <end position="21"/>
    </location>
</feature>
<dbReference type="GO" id="GO:0005730">
    <property type="term" value="C:nucleolus"/>
    <property type="evidence" value="ECO:0007669"/>
    <property type="project" value="TreeGrafter"/>
</dbReference>
<comment type="caution">
    <text evidence="2">The sequence shown here is derived from an EMBL/GenBank/DDBJ whole genome shotgun (WGS) entry which is preliminary data.</text>
</comment>
<dbReference type="Proteomes" id="UP000541610">
    <property type="component" value="Unassembled WGS sequence"/>
</dbReference>
<reference evidence="2 3" key="1">
    <citation type="submission" date="2020-04" db="EMBL/GenBank/DDBJ databases">
        <title>Perkinsus olseni comparative genomics.</title>
        <authorList>
            <person name="Bogema D.R."/>
        </authorList>
    </citation>
    <scope>NUCLEOTIDE SEQUENCE [LARGE SCALE GENOMIC DNA]</scope>
    <source>
        <strain evidence="2">00978-12</strain>
    </source>
</reference>
<dbReference type="GO" id="GO:0004860">
    <property type="term" value="F:protein kinase inhibitor activity"/>
    <property type="evidence" value="ECO:0007669"/>
    <property type="project" value="TreeGrafter"/>
</dbReference>